<name>A0A2C9CBI9_KUEST</name>
<dbReference type="Proteomes" id="UP000221734">
    <property type="component" value="Chromosome Kuenenia_stuttgartiensis_MBR1"/>
</dbReference>
<dbReference type="AlphaFoldDB" id="A0A2C9CBI9"/>
<protein>
    <submittedName>
        <fullName evidence="1">Uncharacterized protein</fullName>
    </submittedName>
</protein>
<keyword evidence="2" id="KW-1185">Reference proteome</keyword>
<proteinExistence type="predicted"/>
<dbReference type="EMBL" id="LT934425">
    <property type="protein sequence ID" value="SOH03071.1"/>
    <property type="molecule type" value="Genomic_DNA"/>
</dbReference>
<gene>
    <name evidence="1" type="ORF">KSMBR1_0557</name>
</gene>
<evidence type="ECO:0000313" key="1">
    <source>
        <dbReference type="EMBL" id="SOH03071.1"/>
    </source>
</evidence>
<dbReference type="RefSeq" id="WP_197705314.1">
    <property type="nucleotide sequence ID" value="NZ_LT934425.1"/>
</dbReference>
<accession>A0A2C9CBI9</accession>
<sequence>MSLRGSFPKQSVYYEIFRDVRNVISREKQIKGGSMAKKIELINEMKEGRISMTVYEIASEKALAMTS</sequence>
<evidence type="ECO:0000313" key="2">
    <source>
        <dbReference type="Proteomes" id="UP000221734"/>
    </source>
</evidence>
<organism evidence="1 2">
    <name type="scientific">Kuenenia stuttgartiensis</name>
    <dbReference type="NCBI Taxonomy" id="174633"/>
    <lineage>
        <taxon>Bacteria</taxon>
        <taxon>Pseudomonadati</taxon>
        <taxon>Planctomycetota</taxon>
        <taxon>Candidatus Brocadiia</taxon>
        <taxon>Candidatus Brocadiales</taxon>
        <taxon>Candidatus Brocadiaceae</taxon>
        <taxon>Candidatus Kuenenia</taxon>
    </lineage>
</organism>
<dbReference type="KEGG" id="kst:KSMBR1_0557"/>
<reference evidence="2" key="1">
    <citation type="submission" date="2017-10" db="EMBL/GenBank/DDBJ databases">
        <authorList>
            <person name="Frank J."/>
        </authorList>
    </citation>
    <scope>NUCLEOTIDE SEQUENCE [LARGE SCALE GENOMIC DNA]</scope>
</reference>